<evidence type="ECO:0008006" key="4">
    <source>
        <dbReference type="Google" id="ProtNLM"/>
    </source>
</evidence>
<sequence>MSPSAVLGLVLFSTFTNNMDSRTESSLSKSVYDTKMSGAVDTPEGWDAIHRKLDKLKQWAHKNLISFNKIKSKVLCLGQGNPRQKHRLREVTESSPVEEDLGYRPDMTWQYALAAQEANCVLGCIQSSVASRARRGFCSSALRPHLQCCIQLWGPQHGLVRASPQKGHKDQRAGAPPPTKTH</sequence>
<feature type="region of interest" description="Disordered" evidence="1">
    <location>
        <begin position="160"/>
        <end position="182"/>
    </location>
</feature>
<dbReference type="STRING" id="333673.A0A3M0JCD1"/>
<keyword evidence="3" id="KW-1185">Reference proteome</keyword>
<dbReference type="PANTHER" id="PTHR33332">
    <property type="entry name" value="REVERSE TRANSCRIPTASE DOMAIN-CONTAINING PROTEIN"/>
    <property type="match status" value="1"/>
</dbReference>
<comment type="caution">
    <text evidence="2">The sequence shown here is derived from an EMBL/GenBank/DDBJ whole genome shotgun (WGS) entry which is preliminary data.</text>
</comment>
<protein>
    <recommendedName>
        <fullName evidence="4">Rna-directed dna polymerase from mobile element jockey-like</fullName>
    </recommendedName>
</protein>
<dbReference type="EMBL" id="QRBI01000152">
    <property type="protein sequence ID" value="RMB98827.1"/>
    <property type="molecule type" value="Genomic_DNA"/>
</dbReference>
<gene>
    <name evidence="2" type="ORF">DUI87_25046</name>
</gene>
<accession>A0A3M0JCD1</accession>
<evidence type="ECO:0000313" key="3">
    <source>
        <dbReference type="Proteomes" id="UP000269221"/>
    </source>
</evidence>
<dbReference type="Proteomes" id="UP000269221">
    <property type="component" value="Unassembled WGS sequence"/>
</dbReference>
<organism evidence="2 3">
    <name type="scientific">Hirundo rustica rustica</name>
    <dbReference type="NCBI Taxonomy" id="333673"/>
    <lineage>
        <taxon>Eukaryota</taxon>
        <taxon>Metazoa</taxon>
        <taxon>Chordata</taxon>
        <taxon>Craniata</taxon>
        <taxon>Vertebrata</taxon>
        <taxon>Euteleostomi</taxon>
        <taxon>Archelosauria</taxon>
        <taxon>Archosauria</taxon>
        <taxon>Dinosauria</taxon>
        <taxon>Saurischia</taxon>
        <taxon>Theropoda</taxon>
        <taxon>Coelurosauria</taxon>
        <taxon>Aves</taxon>
        <taxon>Neognathae</taxon>
        <taxon>Neoaves</taxon>
        <taxon>Telluraves</taxon>
        <taxon>Australaves</taxon>
        <taxon>Passeriformes</taxon>
        <taxon>Sylvioidea</taxon>
        <taxon>Hirundinidae</taxon>
        <taxon>Hirundo</taxon>
    </lineage>
</organism>
<reference evidence="2 3" key="1">
    <citation type="submission" date="2018-07" db="EMBL/GenBank/DDBJ databases">
        <title>A high quality draft genome assembly of the barn swallow (H. rustica rustica).</title>
        <authorList>
            <person name="Formenti G."/>
            <person name="Chiara M."/>
            <person name="Poveda L."/>
            <person name="Francoijs K.-J."/>
            <person name="Bonisoli-Alquati A."/>
            <person name="Canova L."/>
            <person name="Gianfranceschi L."/>
            <person name="Horner D.S."/>
            <person name="Saino N."/>
        </authorList>
    </citation>
    <scope>NUCLEOTIDE SEQUENCE [LARGE SCALE GENOMIC DNA]</scope>
    <source>
        <strain evidence="2">Chelidonia</strain>
        <tissue evidence="2">Blood</tissue>
    </source>
</reference>
<dbReference type="AlphaFoldDB" id="A0A3M0JCD1"/>
<evidence type="ECO:0000256" key="1">
    <source>
        <dbReference type="SAM" id="MobiDB-lite"/>
    </source>
</evidence>
<dbReference type="OrthoDB" id="9396613at2759"/>
<evidence type="ECO:0000313" key="2">
    <source>
        <dbReference type="EMBL" id="RMB98827.1"/>
    </source>
</evidence>
<name>A0A3M0JCD1_HIRRU</name>
<proteinExistence type="predicted"/>